<evidence type="ECO:0000313" key="2">
    <source>
        <dbReference type="EMBL" id="RVX02864.1"/>
    </source>
</evidence>
<organism evidence="2 3">
    <name type="scientific">Vitis vinifera</name>
    <name type="common">Grape</name>
    <dbReference type="NCBI Taxonomy" id="29760"/>
    <lineage>
        <taxon>Eukaryota</taxon>
        <taxon>Viridiplantae</taxon>
        <taxon>Streptophyta</taxon>
        <taxon>Embryophyta</taxon>
        <taxon>Tracheophyta</taxon>
        <taxon>Spermatophyta</taxon>
        <taxon>Magnoliopsida</taxon>
        <taxon>eudicotyledons</taxon>
        <taxon>Gunneridae</taxon>
        <taxon>Pentapetalae</taxon>
        <taxon>rosids</taxon>
        <taxon>Vitales</taxon>
        <taxon>Vitaceae</taxon>
        <taxon>Viteae</taxon>
        <taxon>Vitis</taxon>
    </lineage>
</organism>
<dbReference type="Proteomes" id="UP000288805">
    <property type="component" value="Unassembled WGS sequence"/>
</dbReference>
<protein>
    <submittedName>
        <fullName evidence="2">Uncharacterized protein</fullName>
    </submittedName>
</protein>
<evidence type="ECO:0000256" key="1">
    <source>
        <dbReference type="SAM" id="MobiDB-lite"/>
    </source>
</evidence>
<feature type="compositionally biased region" description="Polar residues" evidence="1">
    <location>
        <begin position="14"/>
        <end position="24"/>
    </location>
</feature>
<reference evidence="2 3" key="1">
    <citation type="journal article" date="2018" name="PLoS Genet.">
        <title>Population sequencing reveals clonal diversity and ancestral inbreeding in the grapevine cultivar Chardonnay.</title>
        <authorList>
            <person name="Roach M.J."/>
            <person name="Johnson D.L."/>
            <person name="Bohlmann J."/>
            <person name="van Vuuren H.J."/>
            <person name="Jones S.J."/>
            <person name="Pretorius I.S."/>
            <person name="Schmidt S.A."/>
            <person name="Borneman A.R."/>
        </authorList>
    </citation>
    <scope>NUCLEOTIDE SEQUENCE [LARGE SCALE GENOMIC DNA]</scope>
    <source>
        <strain evidence="3">cv. Chardonnay</strain>
        <tissue evidence="2">Leaf</tissue>
    </source>
</reference>
<name>A0A438J1Q2_VITVI</name>
<proteinExistence type="predicted"/>
<comment type="caution">
    <text evidence="2">The sequence shown here is derived from an EMBL/GenBank/DDBJ whole genome shotgun (WGS) entry which is preliminary data.</text>
</comment>
<gene>
    <name evidence="2" type="ORF">CK203_023167</name>
</gene>
<feature type="region of interest" description="Disordered" evidence="1">
    <location>
        <begin position="1"/>
        <end position="28"/>
    </location>
</feature>
<accession>A0A438J1Q2</accession>
<dbReference type="EMBL" id="QGNW01000068">
    <property type="protein sequence ID" value="RVX02864.1"/>
    <property type="molecule type" value="Genomic_DNA"/>
</dbReference>
<sequence>MDLDYALREDHPSDLTSASTAKQRSTMEKWERSNRMSLMIIKHSIPEAIRGAIPEETRSKTFLDQIANRFTANEKVETTLFLIQGTKVRVVRRHTCALGLISLLTQFSPFKISYNTQKEKWTLNELIAQCVQEEERLKQENWKVLTWLPYLRDWYQQEKKRTIKENKLQFLGHQSKRYGCNYSHKCHDARLPKERMPTDGERYIYVGNGNKVAVKAIDEVENQLSKKIKAVKSDRGSEYCGRYDGSGEQRPGRLPNIDGVWYHSSVHHVGDSKPKWSSREQNRTLKDMGCPTEARPYKPNEKKLDSRTVNCYFVGYSEGRENVQPITEIVDTPEIPPTQVMEPVQVHEEQLNNLKNLKYKCH</sequence>
<feature type="compositionally biased region" description="Basic and acidic residues" evidence="1">
    <location>
        <begin position="1"/>
        <end position="13"/>
    </location>
</feature>
<evidence type="ECO:0000313" key="3">
    <source>
        <dbReference type="Proteomes" id="UP000288805"/>
    </source>
</evidence>
<dbReference type="AlphaFoldDB" id="A0A438J1Q2"/>